<comment type="caution">
    <text evidence="3">The sequence shown here is derived from an EMBL/GenBank/DDBJ whole genome shotgun (WGS) entry which is preliminary data.</text>
</comment>
<feature type="compositionally biased region" description="Low complexity" evidence="1">
    <location>
        <begin position="832"/>
        <end position="847"/>
    </location>
</feature>
<evidence type="ECO:0000313" key="4">
    <source>
        <dbReference type="Proteomes" id="UP001430356"/>
    </source>
</evidence>
<feature type="compositionally biased region" description="Polar residues" evidence="1">
    <location>
        <begin position="389"/>
        <end position="399"/>
    </location>
</feature>
<feature type="compositionally biased region" description="Basic and acidic residues" evidence="1">
    <location>
        <begin position="176"/>
        <end position="188"/>
    </location>
</feature>
<protein>
    <submittedName>
        <fullName evidence="3">Protein phosphatase</fullName>
    </submittedName>
</protein>
<dbReference type="PANTHER" id="PTHR11668:SF496">
    <property type="entry name" value="SERINE_THREONINE-PROTEIN PHOSPHATASE"/>
    <property type="match status" value="1"/>
</dbReference>
<accession>A0AAW0EQ35</accession>
<evidence type="ECO:0000256" key="1">
    <source>
        <dbReference type="SAM" id="MobiDB-lite"/>
    </source>
</evidence>
<dbReference type="InterPro" id="IPR004843">
    <property type="entry name" value="Calcineurin-like_PHP"/>
</dbReference>
<dbReference type="SUPFAM" id="SSF56300">
    <property type="entry name" value="Metallo-dependent phosphatases"/>
    <property type="match status" value="1"/>
</dbReference>
<dbReference type="EMBL" id="JAECZO010000061">
    <property type="protein sequence ID" value="KAK7195766.1"/>
    <property type="molecule type" value="Genomic_DNA"/>
</dbReference>
<dbReference type="InterPro" id="IPR006186">
    <property type="entry name" value="Ser/Thr-sp_prot-phosphatase"/>
</dbReference>
<feature type="compositionally biased region" description="Low complexity" evidence="1">
    <location>
        <begin position="860"/>
        <end position="881"/>
    </location>
</feature>
<feature type="region of interest" description="Disordered" evidence="1">
    <location>
        <begin position="359"/>
        <end position="399"/>
    </location>
</feature>
<feature type="region of interest" description="Disordered" evidence="1">
    <location>
        <begin position="497"/>
        <end position="526"/>
    </location>
</feature>
<dbReference type="InterPro" id="IPR029052">
    <property type="entry name" value="Metallo-depent_PP-like"/>
</dbReference>
<organism evidence="3 4">
    <name type="scientific">Novymonas esmeraldas</name>
    <dbReference type="NCBI Taxonomy" id="1808958"/>
    <lineage>
        <taxon>Eukaryota</taxon>
        <taxon>Discoba</taxon>
        <taxon>Euglenozoa</taxon>
        <taxon>Kinetoplastea</taxon>
        <taxon>Metakinetoplastina</taxon>
        <taxon>Trypanosomatida</taxon>
        <taxon>Trypanosomatidae</taxon>
        <taxon>Novymonas</taxon>
    </lineage>
</organism>
<dbReference type="PRINTS" id="PR00114">
    <property type="entry name" value="STPHPHTASE"/>
</dbReference>
<dbReference type="GO" id="GO:0005737">
    <property type="term" value="C:cytoplasm"/>
    <property type="evidence" value="ECO:0007669"/>
    <property type="project" value="TreeGrafter"/>
</dbReference>
<feature type="domain" description="Serine/threonine specific protein phosphatases" evidence="2">
    <location>
        <begin position="605"/>
        <end position="888"/>
    </location>
</feature>
<name>A0AAW0EQ35_9TRYP</name>
<dbReference type="PANTHER" id="PTHR11668">
    <property type="entry name" value="SERINE/THREONINE PROTEIN PHOSPHATASE"/>
    <property type="match status" value="1"/>
</dbReference>
<feature type="region of interest" description="Disordered" evidence="1">
    <location>
        <begin position="925"/>
        <end position="981"/>
    </location>
</feature>
<dbReference type="InterPro" id="IPR050341">
    <property type="entry name" value="PP1_catalytic_subunit"/>
</dbReference>
<keyword evidence="4" id="KW-1185">Reference proteome</keyword>
<reference evidence="3 4" key="1">
    <citation type="journal article" date="2021" name="MBio">
        <title>A New Model Trypanosomatid, Novymonas esmeraldas: Genomic Perception of Its 'Candidatus Pandoraea novymonadis' Endosymbiont.</title>
        <authorList>
            <person name="Zakharova A."/>
            <person name="Saura A."/>
            <person name="Butenko A."/>
            <person name="Podesvova L."/>
            <person name="Warmusova S."/>
            <person name="Kostygov A.Y."/>
            <person name="Nenarokova A."/>
            <person name="Lukes J."/>
            <person name="Opperdoes F.R."/>
            <person name="Yurchenko V."/>
        </authorList>
    </citation>
    <scope>NUCLEOTIDE SEQUENCE [LARGE SCALE GENOMIC DNA]</scope>
    <source>
        <strain evidence="3 4">E262AT.01</strain>
    </source>
</reference>
<evidence type="ECO:0000259" key="2">
    <source>
        <dbReference type="SMART" id="SM00156"/>
    </source>
</evidence>
<feature type="region of interest" description="Disordered" evidence="1">
    <location>
        <begin position="815"/>
        <end position="899"/>
    </location>
</feature>
<dbReference type="Proteomes" id="UP001430356">
    <property type="component" value="Unassembled WGS sequence"/>
</dbReference>
<feature type="compositionally biased region" description="Basic and acidic residues" evidence="1">
    <location>
        <begin position="150"/>
        <end position="164"/>
    </location>
</feature>
<dbReference type="Gene3D" id="3.60.21.10">
    <property type="match status" value="1"/>
</dbReference>
<feature type="compositionally biased region" description="Low complexity" evidence="1">
    <location>
        <begin position="940"/>
        <end position="972"/>
    </location>
</feature>
<proteinExistence type="predicted"/>
<feature type="region of interest" description="Disordered" evidence="1">
    <location>
        <begin position="1"/>
        <end position="32"/>
    </location>
</feature>
<dbReference type="SMART" id="SM00156">
    <property type="entry name" value="PP2Ac"/>
    <property type="match status" value="1"/>
</dbReference>
<dbReference type="AlphaFoldDB" id="A0AAW0EQ35"/>
<dbReference type="Pfam" id="PF00149">
    <property type="entry name" value="Metallophos"/>
    <property type="match status" value="1"/>
</dbReference>
<feature type="compositionally biased region" description="Low complexity" evidence="1">
    <location>
        <begin position="509"/>
        <end position="526"/>
    </location>
</feature>
<gene>
    <name evidence="3" type="ORF">NESM_000507200</name>
</gene>
<dbReference type="GO" id="GO:0004722">
    <property type="term" value="F:protein serine/threonine phosphatase activity"/>
    <property type="evidence" value="ECO:0007669"/>
    <property type="project" value="TreeGrafter"/>
</dbReference>
<feature type="region of interest" description="Disordered" evidence="1">
    <location>
        <begin position="769"/>
        <end position="795"/>
    </location>
</feature>
<dbReference type="GO" id="GO:0005634">
    <property type="term" value="C:nucleus"/>
    <property type="evidence" value="ECO:0007669"/>
    <property type="project" value="TreeGrafter"/>
</dbReference>
<evidence type="ECO:0000313" key="3">
    <source>
        <dbReference type="EMBL" id="KAK7195766.1"/>
    </source>
</evidence>
<dbReference type="CDD" id="cd00144">
    <property type="entry name" value="MPP_PPP_family"/>
    <property type="match status" value="1"/>
</dbReference>
<sequence>MHRASSAAAMAPTGPPVAETSAPPTQSPQLPLTRDAPHTIAVPRNGSGVMVHHHPISGEVRVVAGETALLSGWACAARLSAYPHSDTVQLTLLLPRLRVYVDGQRLLRLGSPVELQPCQRVCFGADSASFLAVLCSLPPPATATAPAAADRGERDGGDVPHERQSPPPPSRQSRGRGSDGEACEDQRHTRSVKSRRPAVLDRGTTPRGTVLPVEGPTPVSRINMLSRRSADSRTDATATTAEMQPLGGRGGGLSANSDDLLVECSAAVATQSTADVLESDVIAAKADTVVDGGVAAHARRCAVTLLDVGPVPRVRSPDWAALQAAQLDGTPPRPAGFYRCSGGSVAFGDALLHRRRHHAQVATPQSPRAAKAGWPPPMSRAAAPPRCTAASSAPSCESSGRYSLQFSDRTSLDAVDLDMSVGTCTAPQSAGETAEVTPTEAISGSDGDAAAAAAAAQALKGCAPYMRERLRLLPRVAVEPFLVETFGNTHRYRPLAHAGDAERAGSTLSRSRSSSSSSSRSSASDAAAAGVQDGSACIPWQHPEAADEVVSPRTEALLRGVLRRRPDAASAAEDAVFLHCALRRTYDAVADRFSYVGAPALAQRMHQRFTSLITALHARLAEGRPVLRLASPLLCAGDLCGSFADLLLLLDNAAYFGHWSALHTPLLLLGNYVDVGWHSVEVVMLLCCWAYLQPDSVHLLRGPHEDPAVNGDYRRLGKRCLRYKCRQRFGADRGVALWTQLNNLFTVLPIAAVVDDHVFAVHGGVPLLRQSRPQTGGGAEPGSATARRHRRHRSPGAAAFATPWLHLYSTTSGSPTPTCSDAVVPPSALVHPPSASASSRGPPAGAAMEGSVDMGEDGGHVAATASVAPASHTSSAASRSRVGSHHRSSTPRRPGACDGATAVRWSGSVSSSFLLACAANSGVEQEHGEHEHTRTCESRSTPVSASAESTAAESAAPPSQAPPLQQQQQWTEMTEEEADAPTEEDFAALLAATRVEAYAFGSLQPPLAGDTVEADRDVARRRRRLVRELLWNRPRTAVAKMLMPERTELPTGDECGAAAPVTPWWRPHHVEVCCVDGECSSGAAGVHRCCRIFGSGALIRFLSRSGFSLLMRGGPEDPAELCGAELTDEGRQLALSTYTRRHKAALQAAACVVSRATLRLITWGAQELADSLGQVSLSCLPGVREAEQARVSFAEFVCGALDVRLREHDVVGSGDQWSVRSAFHHYGRHHHAAAGEPLP</sequence>
<feature type="region of interest" description="Disordered" evidence="1">
    <location>
        <begin position="142"/>
        <end position="250"/>
    </location>
</feature>
<feature type="compositionally biased region" description="Basic and acidic residues" evidence="1">
    <location>
        <begin position="925"/>
        <end position="937"/>
    </location>
</feature>